<comment type="similarity">
    <text evidence="2 8">Belongs to the MIP/aquaporin (TC 1.A.8) family.</text>
</comment>
<keyword evidence="4" id="KW-1003">Cell membrane</keyword>
<name>A0ABV8TX40_9ACTN</name>
<evidence type="ECO:0000256" key="4">
    <source>
        <dbReference type="ARBA" id="ARBA00022475"/>
    </source>
</evidence>
<evidence type="ECO:0000256" key="6">
    <source>
        <dbReference type="ARBA" id="ARBA00022989"/>
    </source>
</evidence>
<evidence type="ECO:0000256" key="7">
    <source>
        <dbReference type="ARBA" id="ARBA00023136"/>
    </source>
</evidence>
<evidence type="ECO:0000256" key="9">
    <source>
        <dbReference type="SAM" id="Phobius"/>
    </source>
</evidence>
<evidence type="ECO:0000256" key="1">
    <source>
        <dbReference type="ARBA" id="ARBA00004651"/>
    </source>
</evidence>
<sequence>MEAKKLTAEFVGTFVLVFAGVGAVVFGIQLSGVVGVALAFGLALLAMVYAVGPVSGCHINPAVTMGMWVTGRLSIREAAGYWGAQILGGIAAAALIKLTVSAGGVMDQSTGMGANSYGVTVNLTGALIVEIALTFVLVFVVLAVTGKLGSTPVSGVAIGLTLTVVHILGIPLTGTSVNPARSIGPALFAGGEAMGQLWVFIVAPLLGGLLAAVVYPLVYGLDRSQLSEDAGPEPGQA</sequence>
<protein>
    <submittedName>
        <fullName evidence="10">Aquaporin</fullName>
    </submittedName>
</protein>
<feature type="transmembrane region" description="Helical" evidence="9">
    <location>
        <begin position="156"/>
        <end position="177"/>
    </location>
</feature>
<feature type="transmembrane region" description="Helical" evidence="9">
    <location>
        <begin position="7"/>
        <end position="28"/>
    </location>
</feature>
<keyword evidence="7 9" id="KW-0472">Membrane</keyword>
<keyword evidence="11" id="KW-1185">Reference proteome</keyword>
<feature type="transmembrane region" description="Helical" evidence="9">
    <location>
        <begin position="120"/>
        <end position="144"/>
    </location>
</feature>
<dbReference type="Pfam" id="PF00230">
    <property type="entry name" value="MIP"/>
    <property type="match status" value="1"/>
</dbReference>
<evidence type="ECO:0000256" key="2">
    <source>
        <dbReference type="ARBA" id="ARBA00006175"/>
    </source>
</evidence>
<dbReference type="PANTHER" id="PTHR19139:SF199">
    <property type="entry name" value="MIP17260P"/>
    <property type="match status" value="1"/>
</dbReference>
<feature type="transmembrane region" description="Helical" evidence="9">
    <location>
        <begin position="197"/>
        <end position="218"/>
    </location>
</feature>
<comment type="caution">
    <text evidence="10">The sequence shown here is derived from an EMBL/GenBank/DDBJ whole genome shotgun (WGS) entry which is preliminary data.</text>
</comment>
<comment type="subcellular location">
    <subcellularLocation>
        <location evidence="1">Cell membrane</location>
        <topology evidence="1">Multi-pass membrane protein</topology>
    </subcellularLocation>
</comment>
<evidence type="ECO:0000256" key="3">
    <source>
        <dbReference type="ARBA" id="ARBA00022448"/>
    </source>
</evidence>
<keyword evidence="3 8" id="KW-0813">Transport</keyword>
<evidence type="ECO:0000313" key="11">
    <source>
        <dbReference type="Proteomes" id="UP001595823"/>
    </source>
</evidence>
<evidence type="ECO:0000256" key="5">
    <source>
        <dbReference type="ARBA" id="ARBA00022692"/>
    </source>
</evidence>
<accession>A0ABV8TX40</accession>
<feature type="transmembrane region" description="Helical" evidence="9">
    <location>
        <begin position="78"/>
        <end position="100"/>
    </location>
</feature>
<gene>
    <name evidence="10" type="ORF">ACFPET_07585</name>
</gene>
<dbReference type="Gene3D" id="1.20.1080.10">
    <property type="entry name" value="Glycerol uptake facilitator protein"/>
    <property type="match status" value="1"/>
</dbReference>
<dbReference type="InterPro" id="IPR034294">
    <property type="entry name" value="Aquaporin_transptr"/>
</dbReference>
<dbReference type="PRINTS" id="PR00783">
    <property type="entry name" value="MINTRINSICP"/>
</dbReference>
<evidence type="ECO:0000256" key="8">
    <source>
        <dbReference type="RuleBase" id="RU000477"/>
    </source>
</evidence>
<dbReference type="RefSeq" id="WP_380619369.1">
    <property type="nucleotide sequence ID" value="NZ_JBHSDK010000011.1"/>
</dbReference>
<evidence type="ECO:0000313" key="10">
    <source>
        <dbReference type="EMBL" id="MFC4335057.1"/>
    </source>
</evidence>
<proteinExistence type="inferred from homology"/>
<dbReference type="PROSITE" id="PS00221">
    <property type="entry name" value="MIP"/>
    <property type="match status" value="1"/>
</dbReference>
<keyword evidence="6 9" id="KW-1133">Transmembrane helix</keyword>
<dbReference type="InterPro" id="IPR022357">
    <property type="entry name" value="MIP_CS"/>
</dbReference>
<dbReference type="InterPro" id="IPR023271">
    <property type="entry name" value="Aquaporin-like"/>
</dbReference>
<dbReference type="EMBL" id="JBHSDK010000011">
    <property type="protein sequence ID" value="MFC4335057.1"/>
    <property type="molecule type" value="Genomic_DNA"/>
</dbReference>
<dbReference type="InterPro" id="IPR000425">
    <property type="entry name" value="MIP"/>
</dbReference>
<organism evidence="10 11">
    <name type="scientific">Salininema proteolyticum</name>
    <dbReference type="NCBI Taxonomy" id="1607685"/>
    <lineage>
        <taxon>Bacteria</taxon>
        <taxon>Bacillati</taxon>
        <taxon>Actinomycetota</taxon>
        <taxon>Actinomycetes</taxon>
        <taxon>Glycomycetales</taxon>
        <taxon>Glycomycetaceae</taxon>
        <taxon>Salininema</taxon>
    </lineage>
</organism>
<keyword evidence="5 8" id="KW-0812">Transmembrane</keyword>
<dbReference type="PANTHER" id="PTHR19139">
    <property type="entry name" value="AQUAPORIN TRANSPORTER"/>
    <property type="match status" value="1"/>
</dbReference>
<dbReference type="SUPFAM" id="SSF81338">
    <property type="entry name" value="Aquaporin-like"/>
    <property type="match status" value="1"/>
</dbReference>
<reference evidence="11" key="1">
    <citation type="journal article" date="2019" name="Int. J. Syst. Evol. Microbiol.">
        <title>The Global Catalogue of Microorganisms (GCM) 10K type strain sequencing project: providing services to taxonomists for standard genome sequencing and annotation.</title>
        <authorList>
            <consortium name="The Broad Institute Genomics Platform"/>
            <consortium name="The Broad Institute Genome Sequencing Center for Infectious Disease"/>
            <person name="Wu L."/>
            <person name="Ma J."/>
        </authorList>
    </citation>
    <scope>NUCLEOTIDE SEQUENCE [LARGE SCALE GENOMIC DNA]</scope>
    <source>
        <strain evidence="11">IBRC-M 10908</strain>
    </source>
</reference>
<feature type="transmembrane region" description="Helical" evidence="9">
    <location>
        <begin position="34"/>
        <end position="57"/>
    </location>
</feature>
<dbReference type="Proteomes" id="UP001595823">
    <property type="component" value="Unassembled WGS sequence"/>
</dbReference>